<organism evidence="1 2">
    <name type="scientific">Enhygromyxa salina</name>
    <dbReference type="NCBI Taxonomy" id="215803"/>
    <lineage>
        <taxon>Bacteria</taxon>
        <taxon>Pseudomonadati</taxon>
        <taxon>Myxococcota</taxon>
        <taxon>Polyangia</taxon>
        <taxon>Nannocystales</taxon>
        <taxon>Nannocystaceae</taxon>
        <taxon>Enhygromyxa</taxon>
    </lineage>
</organism>
<evidence type="ECO:0000313" key="2">
    <source>
        <dbReference type="Proteomes" id="UP000031599"/>
    </source>
</evidence>
<comment type="caution">
    <text evidence="1">The sequence shown here is derived from an EMBL/GenBank/DDBJ whole genome shotgun (WGS) entry which is preliminary data.</text>
</comment>
<reference evidence="1 2" key="1">
    <citation type="submission" date="2014-12" db="EMBL/GenBank/DDBJ databases">
        <title>Genome assembly of Enhygromyxa salina DSM 15201.</title>
        <authorList>
            <person name="Sharma G."/>
            <person name="Subramanian S."/>
        </authorList>
    </citation>
    <scope>NUCLEOTIDE SEQUENCE [LARGE SCALE GENOMIC DNA]</scope>
    <source>
        <strain evidence="1 2">DSM 15201</strain>
    </source>
</reference>
<name>A0A0C2D264_9BACT</name>
<gene>
    <name evidence="1" type="ORF">DB30_06981</name>
</gene>
<dbReference type="AlphaFoldDB" id="A0A0C2D264"/>
<dbReference type="EMBL" id="JMCC02000076">
    <property type="protein sequence ID" value="KIG14232.1"/>
    <property type="molecule type" value="Genomic_DNA"/>
</dbReference>
<evidence type="ECO:0000313" key="1">
    <source>
        <dbReference type="EMBL" id="KIG14232.1"/>
    </source>
</evidence>
<proteinExistence type="predicted"/>
<accession>A0A0C2D264</accession>
<protein>
    <recommendedName>
        <fullName evidence="3">STAS/SEC14 domain-containing protein</fullName>
    </recommendedName>
</protein>
<sequence>MANCRVKAEASDLSTKFLPGLASGIEPSPYPGLMPYMFDSKRAPLIYMHLHGAVTDSDLQRMLADMDKLTAQAQSYAVVLDCRELQVPELAQLQRLAGWFADNFDVSARYHRGVVVVVDSTLIRSSLRTLMQLQRLPMPIHILEDVEQGYAWAASKLGAGDSHRSLSA</sequence>
<evidence type="ECO:0008006" key="3">
    <source>
        <dbReference type="Google" id="ProtNLM"/>
    </source>
</evidence>
<dbReference type="RefSeq" id="WP_052554040.1">
    <property type="nucleotide sequence ID" value="NZ_JMCC02000076.1"/>
</dbReference>
<dbReference type="Proteomes" id="UP000031599">
    <property type="component" value="Unassembled WGS sequence"/>
</dbReference>